<sequence length="817" mass="89140">MLSRIENTFGKRKQLRLQDDHEGMGDRATLTAIQAANKTSITTIGNSGTVMNVAGDFNMYNVDSATADIITPGPPSQPSAPNIWFGRGDIISTLAGVITGNENPRIAILGSGGMGKTATALHLIRDEAVIARYSDHIFFVACDAATSADLLASRILQTLGVAAAAGENLVTAMHLALKAAPPTLLVLDNFESTWEAGWDHAAIWDLLQKIVDCPSSTLIITMRATAVPPGIRWTYSNSLPPLSASSAKEVFLAINATFCDGSDDGNEVLDELLKELDYVPLAIHLLAHVSTDFAPRFVLKQWKKQRTRMLSLDTYTKDKLESVDVSISLSMYSLDVVRNSEAVQLLGMLCLLPDGLLGWQERLEVIEETFDSATSDLRLLRKSALVYTIGGKLGVLSPIRHFVLQQYPPDLRHAQCIYNIFWELVRAYATIDFSPEFSGAVDALSPEMGNIGNLIGHAVAHDPGEIIVEIAIQISWHLYQTHPSSHLLQKVAALVPSVPNGMKARYWQVSAEIMYIHSELAEASSMLMQARELFLESGDRTGAAWCSESLGESLRMQSEYSEAAAVLKDAQAQFFELGDRSGAARCSQKLGEILHMQSKYSEATAIFTSARAEAHEIGDQLIAAQCSRSLGENLRMQSEDSEATAILTDARSQFLDIGDRLGAAQCLQSLGEILSTEENYSEAAALLTNARAEFLEFGQRQSAAQCARALGNNLRMQSECSEAAAVLTDARAQFVQINNSVGEAQCTRSLGQILLAQRRYTEAENHLMHARDQFLDIGLETEAVGVCTVTRLQSYGRVRTRAVSSSCKYYPYPPTGF</sequence>
<dbReference type="Gene3D" id="1.25.40.10">
    <property type="entry name" value="Tetratricopeptide repeat domain"/>
    <property type="match status" value="2"/>
</dbReference>
<dbReference type="Pfam" id="PF05729">
    <property type="entry name" value="NACHT"/>
    <property type="match status" value="1"/>
</dbReference>
<dbReference type="Pfam" id="PF14938">
    <property type="entry name" value="SNAP"/>
    <property type="match status" value="1"/>
</dbReference>
<protein>
    <submittedName>
        <fullName evidence="2">TPR-like protein</fullName>
    </submittedName>
</protein>
<name>A0A167U5M0_9AGAM</name>
<dbReference type="EMBL" id="KV418033">
    <property type="protein sequence ID" value="KZP03614.1"/>
    <property type="molecule type" value="Genomic_DNA"/>
</dbReference>
<reference evidence="2 3" key="1">
    <citation type="journal article" date="2016" name="Mol. Biol. Evol.">
        <title>Comparative Genomics of Early-Diverging Mushroom-Forming Fungi Provides Insights into the Origins of Lignocellulose Decay Capabilities.</title>
        <authorList>
            <person name="Nagy L.G."/>
            <person name="Riley R."/>
            <person name="Tritt A."/>
            <person name="Adam C."/>
            <person name="Daum C."/>
            <person name="Floudas D."/>
            <person name="Sun H."/>
            <person name="Yadav J.S."/>
            <person name="Pangilinan J."/>
            <person name="Larsson K.H."/>
            <person name="Matsuura K."/>
            <person name="Barry K."/>
            <person name="Labutti K."/>
            <person name="Kuo R."/>
            <person name="Ohm R.A."/>
            <person name="Bhattacharya S.S."/>
            <person name="Shirouzu T."/>
            <person name="Yoshinaga Y."/>
            <person name="Martin F.M."/>
            <person name="Grigoriev I.V."/>
            <person name="Hibbett D.S."/>
        </authorList>
    </citation>
    <scope>NUCLEOTIDE SEQUENCE [LARGE SCALE GENOMIC DNA]</scope>
    <source>
        <strain evidence="2 3">CBS 109695</strain>
    </source>
</reference>
<dbReference type="SUPFAM" id="SSF48452">
    <property type="entry name" value="TPR-like"/>
    <property type="match status" value="2"/>
</dbReference>
<organism evidence="2 3">
    <name type="scientific">Athelia psychrophila</name>
    <dbReference type="NCBI Taxonomy" id="1759441"/>
    <lineage>
        <taxon>Eukaryota</taxon>
        <taxon>Fungi</taxon>
        <taxon>Dikarya</taxon>
        <taxon>Basidiomycota</taxon>
        <taxon>Agaricomycotina</taxon>
        <taxon>Agaricomycetes</taxon>
        <taxon>Agaricomycetidae</taxon>
        <taxon>Atheliales</taxon>
        <taxon>Atheliaceae</taxon>
        <taxon>Athelia</taxon>
    </lineage>
</organism>
<feature type="domain" description="NACHT" evidence="1">
    <location>
        <begin position="106"/>
        <end position="252"/>
    </location>
</feature>
<evidence type="ECO:0000313" key="2">
    <source>
        <dbReference type="EMBL" id="KZP03614.1"/>
    </source>
</evidence>
<gene>
    <name evidence="2" type="ORF">FIBSPDRAFT_1055173</name>
</gene>
<dbReference type="OrthoDB" id="1534087at2759"/>
<dbReference type="InterPro" id="IPR027417">
    <property type="entry name" value="P-loop_NTPase"/>
</dbReference>
<evidence type="ECO:0000313" key="3">
    <source>
        <dbReference type="Proteomes" id="UP000076532"/>
    </source>
</evidence>
<dbReference type="AlphaFoldDB" id="A0A167U5M0"/>
<keyword evidence="3" id="KW-1185">Reference proteome</keyword>
<dbReference type="SUPFAM" id="SSF52540">
    <property type="entry name" value="P-loop containing nucleoside triphosphate hydrolases"/>
    <property type="match status" value="1"/>
</dbReference>
<dbReference type="Proteomes" id="UP000076532">
    <property type="component" value="Unassembled WGS sequence"/>
</dbReference>
<accession>A0A167U5M0</accession>
<dbReference type="PANTHER" id="PTHR47691:SF3">
    <property type="entry name" value="HTH-TYPE TRANSCRIPTIONAL REGULATOR RV0890C-RELATED"/>
    <property type="match status" value="1"/>
</dbReference>
<dbReference type="STRING" id="436010.A0A167U5M0"/>
<dbReference type="PANTHER" id="PTHR47691">
    <property type="entry name" value="REGULATOR-RELATED"/>
    <property type="match status" value="1"/>
</dbReference>
<evidence type="ECO:0000259" key="1">
    <source>
        <dbReference type="Pfam" id="PF05729"/>
    </source>
</evidence>
<dbReference type="InterPro" id="IPR007111">
    <property type="entry name" value="NACHT_NTPase"/>
</dbReference>
<dbReference type="Gene3D" id="3.40.50.300">
    <property type="entry name" value="P-loop containing nucleotide triphosphate hydrolases"/>
    <property type="match status" value="1"/>
</dbReference>
<dbReference type="InterPro" id="IPR011990">
    <property type="entry name" value="TPR-like_helical_dom_sf"/>
</dbReference>
<proteinExistence type="predicted"/>